<accession>X1AZR2</accession>
<comment type="caution">
    <text evidence="1">The sequence shown here is derived from an EMBL/GenBank/DDBJ whole genome shotgun (WGS) entry which is preliminary data.</text>
</comment>
<dbReference type="AlphaFoldDB" id="X1AZR2"/>
<proteinExistence type="predicted"/>
<evidence type="ECO:0000313" key="1">
    <source>
        <dbReference type="EMBL" id="GAG74632.1"/>
    </source>
</evidence>
<organism evidence="1">
    <name type="scientific">marine sediment metagenome</name>
    <dbReference type="NCBI Taxonomy" id="412755"/>
    <lineage>
        <taxon>unclassified sequences</taxon>
        <taxon>metagenomes</taxon>
        <taxon>ecological metagenomes</taxon>
    </lineage>
</organism>
<protein>
    <submittedName>
        <fullName evidence="1">Uncharacterized protein</fullName>
    </submittedName>
</protein>
<dbReference type="EMBL" id="BART01000772">
    <property type="protein sequence ID" value="GAG74632.1"/>
    <property type="molecule type" value="Genomic_DNA"/>
</dbReference>
<gene>
    <name evidence="1" type="ORF">S01H4_03226</name>
</gene>
<feature type="non-terminal residue" evidence="1">
    <location>
        <position position="1"/>
    </location>
</feature>
<name>X1AZR2_9ZZZZ</name>
<reference evidence="1" key="1">
    <citation type="journal article" date="2014" name="Front. Microbiol.">
        <title>High frequency of phylogenetically diverse reductive dehalogenase-homologous genes in deep subseafloor sedimentary metagenomes.</title>
        <authorList>
            <person name="Kawai M."/>
            <person name="Futagami T."/>
            <person name="Toyoda A."/>
            <person name="Takaki Y."/>
            <person name="Nishi S."/>
            <person name="Hori S."/>
            <person name="Arai W."/>
            <person name="Tsubouchi T."/>
            <person name="Morono Y."/>
            <person name="Uchiyama I."/>
            <person name="Ito T."/>
            <person name="Fujiyama A."/>
            <person name="Inagaki F."/>
            <person name="Takami H."/>
        </authorList>
    </citation>
    <scope>NUCLEOTIDE SEQUENCE</scope>
    <source>
        <strain evidence="1">Expedition CK06-06</strain>
    </source>
</reference>
<sequence>EVPMDKEETFEYAVKQPRYKYRKGSSTTLDRYEES</sequence>